<evidence type="ECO:0008006" key="5">
    <source>
        <dbReference type="Google" id="ProtNLM"/>
    </source>
</evidence>
<protein>
    <recommendedName>
        <fullName evidence="5">Lectin</fullName>
    </recommendedName>
</protein>
<accession>A0ABP1CQY2</accession>
<evidence type="ECO:0000256" key="2">
    <source>
        <dbReference type="SAM" id="SignalP"/>
    </source>
</evidence>
<name>A0ABP1CQY2_9APHY</name>
<dbReference type="InterPro" id="IPR018487">
    <property type="entry name" value="Hemopexin-like_repeat"/>
</dbReference>
<evidence type="ECO:0000313" key="3">
    <source>
        <dbReference type="EMBL" id="CAL1697189.1"/>
    </source>
</evidence>
<dbReference type="PROSITE" id="PS51642">
    <property type="entry name" value="HEMOPEXIN_2"/>
    <property type="match status" value="1"/>
</dbReference>
<reference evidence="4" key="1">
    <citation type="submission" date="2024-04" db="EMBL/GenBank/DDBJ databases">
        <authorList>
            <person name="Shaw F."/>
            <person name="Minotto A."/>
        </authorList>
    </citation>
    <scope>NUCLEOTIDE SEQUENCE [LARGE SCALE GENOMIC DNA]</scope>
</reference>
<keyword evidence="2" id="KW-0732">Signal</keyword>
<feature type="signal peptide" evidence="2">
    <location>
        <begin position="1"/>
        <end position="23"/>
    </location>
</feature>
<feature type="repeat" description="Hemopexin" evidence="1">
    <location>
        <begin position="196"/>
        <end position="245"/>
    </location>
</feature>
<keyword evidence="4" id="KW-1185">Reference proteome</keyword>
<evidence type="ECO:0000256" key="1">
    <source>
        <dbReference type="PROSITE-ProRule" id="PRU01011"/>
    </source>
</evidence>
<gene>
    <name evidence="3" type="ORF">GFSPODELE1_LOCUS1531</name>
</gene>
<sequence>MTTFALFAFLLLGVSQCLSPVAAVAVRTTRSPLAALHAPYDKGAAWITKDDQYIRIELAANGRDSLVGSPKNIRAHWKSIDKIGFDSVDAFIPLNDASIAWVFSGEEYGKIKIAGNGQDTYVHGPSSIVKGWKSLNQAGFNSVDATLIKHDDQNVAWVFLNDQYVTIRFDEQTDSVISGPHPIAGHWKSLTEVGFVNFIDWILVDPNNAEAAYFFSGENYVHINVVNDVVLGGGVRNVASAWPSLAQATFY</sequence>
<evidence type="ECO:0000313" key="4">
    <source>
        <dbReference type="Proteomes" id="UP001497453"/>
    </source>
</evidence>
<dbReference type="SUPFAM" id="SSF50923">
    <property type="entry name" value="Hemopexin-like domain"/>
    <property type="match status" value="1"/>
</dbReference>
<dbReference type="InterPro" id="IPR036375">
    <property type="entry name" value="Hemopexin-like_dom_sf"/>
</dbReference>
<dbReference type="EMBL" id="OZ037944">
    <property type="protein sequence ID" value="CAL1697189.1"/>
    <property type="molecule type" value="Genomic_DNA"/>
</dbReference>
<proteinExistence type="predicted"/>
<feature type="chain" id="PRO_5047358927" description="Lectin" evidence="2">
    <location>
        <begin position="24"/>
        <end position="251"/>
    </location>
</feature>
<dbReference type="Gene3D" id="2.110.10.10">
    <property type="entry name" value="Hemopexin-like domain"/>
    <property type="match status" value="1"/>
</dbReference>
<organism evidence="3 4">
    <name type="scientific">Somion occarium</name>
    <dbReference type="NCBI Taxonomy" id="3059160"/>
    <lineage>
        <taxon>Eukaryota</taxon>
        <taxon>Fungi</taxon>
        <taxon>Dikarya</taxon>
        <taxon>Basidiomycota</taxon>
        <taxon>Agaricomycotina</taxon>
        <taxon>Agaricomycetes</taxon>
        <taxon>Polyporales</taxon>
        <taxon>Cerrenaceae</taxon>
        <taxon>Somion</taxon>
    </lineage>
</organism>
<dbReference type="Proteomes" id="UP001497453">
    <property type="component" value="Chromosome 1"/>
</dbReference>